<comment type="caution">
    <text evidence="2">The sequence shown here is derived from an EMBL/GenBank/DDBJ whole genome shotgun (WGS) entry which is preliminary data.</text>
</comment>
<feature type="domain" description="NAD-dependent epimerase/dehydratase" evidence="1">
    <location>
        <begin position="92"/>
        <end position="219"/>
    </location>
</feature>
<dbReference type="Gene3D" id="3.40.50.720">
    <property type="entry name" value="NAD(P)-binding Rossmann-like Domain"/>
    <property type="match status" value="1"/>
</dbReference>
<dbReference type="EMBL" id="JBGUAW010000004">
    <property type="protein sequence ID" value="MFA9460494.1"/>
    <property type="molecule type" value="Genomic_DNA"/>
</dbReference>
<evidence type="ECO:0000259" key="1">
    <source>
        <dbReference type="Pfam" id="PF01370"/>
    </source>
</evidence>
<keyword evidence="3" id="KW-1185">Reference proteome</keyword>
<accession>A0ABV4TV65</accession>
<reference evidence="2 3" key="1">
    <citation type="submission" date="2024-08" db="EMBL/GenBank/DDBJ databases">
        <title>Whole-genome sequencing of halo(alkali)philic microorganisms from hypersaline lakes.</title>
        <authorList>
            <person name="Sorokin D.Y."/>
            <person name="Merkel A.Y."/>
            <person name="Messina E."/>
            <person name="Yakimov M."/>
        </authorList>
    </citation>
    <scope>NUCLEOTIDE SEQUENCE [LARGE SCALE GENOMIC DNA]</scope>
    <source>
        <strain evidence="2 3">Cl-TMA</strain>
    </source>
</reference>
<name>A0ABV4TV65_9GAMM</name>
<dbReference type="InterPro" id="IPR051783">
    <property type="entry name" value="NAD(P)-dependent_oxidoreduct"/>
</dbReference>
<dbReference type="Pfam" id="PF01370">
    <property type="entry name" value="Epimerase"/>
    <property type="match status" value="1"/>
</dbReference>
<sequence length="301" mass="32750">MVPHAQRAQKRHPAVAIAGCGYVGARLAAVLAAAGHRVFAGRRTSVVEWPEGVEPFHLDLDTASGGKFPVPASAMVCAFPPGRGGLRDYRMARLLARLAHHPPDRLVYLSTTGVYGNRGGILTPETTPLAPGTDRARRRQDAERQVRAFGARHATSVQILRVSGIYGPGRLPVERIRAGEGLRVDWPEPRFTNAIHVDDLVRLVLAALRQGRPNRAYNACDGVDRRQGALLEAVAAVLGVPLPPPVSPETAYRELSAMRLSFLEESRRCSIRRAGGELGWEPVHTDLEAAVRCSLREEGRL</sequence>
<dbReference type="InterPro" id="IPR036291">
    <property type="entry name" value="NAD(P)-bd_dom_sf"/>
</dbReference>
<dbReference type="SUPFAM" id="SSF51735">
    <property type="entry name" value="NAD(P)-binding Rossmann-fold domains"/>
    <property type="match status" value="1"/>
</dbReference>
<dbReference type="PANTHER" id="PTHR48079:SF6">
    <property type="entry name" value="NAD(P)-BINDING DOMAIN-CONTAINING PROTEIN-RELATED"/>
    <property type="match status" value="1"/>
</dbReference>
<gene>
    <name evidence="2" type="ORF">ACERLL_06595</name>
</gene>
<evidence type="ECO:0000313" key="3">
    <source>
        <dbReference type="Proteomes" id="UP001575181"/>
    </source>
</evidence>
<dbReference type="Proteomes" id="UP001575181">
    <property type="component" value="Unassembled WGS sequence"/>
</dbReference>
<dbReference type="PANTHER" id="PTHR48079">
    <property type="entry name" value="PROTEIN YEEZ"/>
    <property type="match status" value="1"/>
</dbReference>
<organism evidence="2 3">
    <name type="scientific">Thiohalorhabdus methylotrophus</name>
    <dbReference type="NCBI Taxonomy" id="3242694"/>
    <lineage>
        <taxon>Bacteria</taxon>
        <taxon>Pseudomonadati</taxon>
        <taxon>Pseudomonadota</taxon>
        <taxon>Gammaproteobacteria</taxon>
        <taxon>Thiohalorhabdales</taxon>
        <taxon>Thiohalorhabdaceae</taxon>
        <taxon>Thiohalorhabdus</taxon>
    </lineage>
</organism>
<dbReference type="InterPro" id="IPR001509">
    <property type="entry name" value="Epimerase_deHydtase"/>
</dbReference>
<dbReference type="RefSeq" id="WP_373655278.1">
    <property type="nucleotide sequence ID" value="NZ_JBGUAW010000004.1"/>
</dbReference>
<proteinExistence type="predicted"/>
<protein>
    <submittedName>
        <fullName evidence="2">NAD-dependent epimerase/dehydratase family protein</fullName>
    </submittedName>
</protein>
<evidence type="ECO:0000313" key="2">
    <source>
        <dbReference type="EMBL" id="MFA9460494.1"/>
    </source>
</evidence>